<accession>A0A936ZLU2</accession>
<keyword evidence="2" id="KW-1185">Reference proteome</keyword>
<dbReference type="PANTHER" id="PTHR36440">
    <property type="entry name" value="PUTATIVE (AFU_ORTHOLOGUE AFUA_8G07350)-RELATED"/>
    <property type="match status" value="1"/>
</dbReference>
<name>A0A936ZLU2_9BURK</name>
<comment type="caution">
    <text evidence="1">The sequence shown here is derived from an EMBL/GenBank/DDBJ whole genome shotgun (WGS) entry which is preliminary data.</text>
</comment>
<evidence type="ECO:0008006" key="3">
    <source>
        <dbReference type="Google" id="ProtNLM"/>
    </source>
</evidence>
<dbReference type="Proteomes" id="UP000613011">
    <property type="component" value="Unassembled WGS sequence"/>
</dbReference>
<organism evidence="1 2">
    <name type="scientific">Ramlibacter aurantiacus</name>
    <dbReference type="NCBI Taxonomy" id="2801330"/>
    <lineage>
        <taxon>Bacteria</taxon>
        <taxon>Pseudomonadati</taxon>
        <taxon>Pseudomonadota</taxon>
        <taxon>Betaproteobacteria</taxon>
        <taxon>Burkholderiales</taxon>
        <taxon>Comamonadaceae</taxon>
        <taxon>Ramlibacter</taxon>
    </lineage>
</organism>
<dbReference type="InterPro" id="IPR011051">
    <property type="entry name" value="RmlC_Cupin_sf"/>
</dbReference>
<dbReference type="InterPro" id="IPR053146">
    <property type="entry name" value="QDO-like"/>
</dbReference>
<dbReference type="AlphaFoldDB" id="A0A936ZLU2"/>
<dbReference type="RefSeq" id="WP_201682672.1">
    <property type="nucleotide sequence ID" value="NZ_JAEQNA010000001.1"/>
</dbReference>
<dbReference type="SUPFAM" id="SSF51182">
    <property type="entry name" value="RmlC-like cupins"/>
    <property type="match status" value="2"/>
</dbReference>
<reference evidence="1" key="1">
    <citation type="submission" date="2021-01" db="EMBL/GenBank/DDBJ databases">
        <title>Ramlibacter sp. strain AW1 16S ribosomal RNA gene Genome sequencing and assembly.</title>
        <authorList>
            <person name="Kang M."/>
        </authorList>
    </citation>
    <scope>NUCLEOTIDE SEQUENCE</scope>
    <source>
        <strain evidence="1">AW1</strain>
    </source>
</reference>
<evidence type="ECO:0000313" key="2">
    <source>
        <dbReference type="Proteomes" id="UP000613011"/>
    </source>
</evidence>
<proteinExistence type="predicted"/>
<sequence length="325" mass="36637">MTIVREAIDAFPFEAEPFVIERREDLLLSAPLPHKGAREPRPPLQAAHFAPRYIDQPFVPPRGVYESEFIRVEWQTMDARQPFYHRNCGVDELSFQVDGDRTLMTELGSVELRPGDFTLLPDGVAHDNFGRRDIHLLFYVPGGVVPLQAPVRESRHLLPPFEGWQPAVLNELVTQGLAGPGQDVVMAPVDERLLLEQAARQPRRLQVLRAGDHEGTHWLYQAPEVRIGMARASASDGTRYTRHRDADELHYQVSGTRTLVTQRGCIELQPGDFVCVPRALAFTSIHHQPSSHLVLASRQPLPLVAPASRTAERFSPERLRELRGT</sequence>
<dbReference type="EMBL" id="JAEQNA010000001">
    <property type="protein sequence ID" value="MBL0419658.1"/>
    <property type="molecule type" value="Genomic_DNA"/>
</dbReference>
<dbReference type="Gene3D" id="2.60.120.10">
    <property type="entry name" value="Jelly Rolls"/>
    <property type="match status" value="2"/>
</dbReference>
<protein>
    <recommendedName>
        <fullName evidence="3">Cupin domain-containing protein</fullName>
    </recommendedName>
</protein>
<evidence type="ECO:0000313" key="1">
    <source>
        <dbReference type="EMBL" id="MBL0419658.1"/>
    </source>
</evidence>
<dbReference type="InterPro" id="IPR014710">
    <property type="entry name" value="RmlC-like_jellyroll"/>
</dbReference>
<gene>
    <name evidence="1" type="ORF">JI739_04775</name>
</gene>
<dbReference type="PANTHER" id="PTHR36440:SF1">
    <property type="entry name" value="PUTATIVE (AFU_ORTHOLOGUE AFUA_8G07350)-RELATED"/>
    <property type="match status" value="1"/>
</dbReference>